<dbReference type="PROSITE" id="PS00086">
    <property type="entry name" value="CYTOCHROME_P450"/>
    <property type="match status" value="1"/>
</dbReference>
<dbReference type="InterPro" id="IPR002403">
    <property type="entry name" value="Cyt_P450_E_grp-IV"/>
</dbReference>
<keyword evidence="3 7" id="KW-0349">Heme</keyword>
<comment type="cofactor">
    <cofactor evidence="1 7">
        <name>heme</name>
        <dbReference type="ChEBI" id="CHEBI:30413"/>
    </cofactor>
</comment>
<reference evidence="9 10" key="1">
    <citation type="submission" date="2016-06" db="EMBL/GenBank/DDBJ databases">
        <title>Living apart together: crosstalk between the core and supernumerary genomes in a fungal plant pathogen.</title>
        <authorList>
            <person name="Vanheule A."/>
            <person name="Audenaert K."/>
            <person name="Warris S."/>
            <person name="Van De Geest H."/>
            <person name="Schijlen E."/>
            <person name="Hofte M."/>
            <person name="De Saeger S."/>
            <person name="Haesaert G."/>
            <person name="Waalwijk C."/>
            <person name="Van Der Lee T."/>
        </authorList>
    </citation>
    <scope>NUCLEOTIDE SEQUENCE [LARGE SCALE GENOMIC DNA]</scope>
    <source>
        <strain evidence="9 10">2516</strain>
    </source>
</reference>
<dbReference type="Proteomes" id="UP000091967">
    <property type="component" value="Unassembled WGS sequence"/>
</dbReference>
<evidence type="ECO:0000256" key="2">
    <source>
        <dbReference type="ARBA" id="ARBA00010617"/>
    </source>
</evidence>
<comment type="similarity">
    <text evidence="2 8">Belongs to the cytochrome P450 family.</text>
</comment>
<dbReference type="GO" id="GO:0020037">
    <property type="term" value="F:heme binding"/>
    <property type="evidence" value="ECO:0007669"/>
    <property type="project" value="InterPro"/>
</dbReference>
<dbReference type="InterPro" id="IPR017972">
    <property type="entry name" value="Cyt_P450_CS"/>
</dbReference>
<proteinExistence type="inferred from homology"/>
<evidence type="ECO:0000256" key="7">
    <source>
        <dbReference type="PIRSR" id="PIRSR602403-1"/>
    </source>
</evidence>
<dbReference type="InterPro" id="IPR001128">
    <property type="entry name" value="Cyt_P450"/>
</dbReference>
<dbReference type="AlphaFoldDB" id="A0A1B8AQ76"/>
<evidence type="ECO:0000256" key="5">
    <source>
        <dbReference type="ARBA" id="ARBA00023004"/>
    </source>
</evidence>
<feature type="binding site" description="axial binding residue" evidence="7">
    <location>
        <position position="459"/>
    </location>
    <ligand>
        <name>heme</name>
        <dbReference type="ChEBI" id="CHEBI:30413"/>
    </ligand>
    <ligandPart>
        <name>Fe</name>
        <dbReference type="ChEBI" id="CHEBI:18248"/>
    </ligandPart>
</feature>
<sequence>MESILVTPEINSTLKIAEVRGQHVTVQPNFLNYFVGLFMATYITWQCLLRTRVLLRSDSQPPMLPYWIPVVGHTFSFLTNTHQTITSGRSHFKSTAQPFSLLIGGRRTYVVLDPRYLSEVHRKSKDLVYEPFIDQLMLCIGVTQKTRDIMWNTKLGEPAVSLTNNILEWVREEMSQSPSSQPFFDKFMKELDDALQQASPLTTGNVSEHDMFKFAGDIIVTVSTNAFFGKVLLEQSPEILHSFHMFDRHAWEMIFRAPKFMFKTANNAMGSVIDGLTRYFELPQSRRQDAASFVLRSEDAMRKSGIGSREIAALVFKLFWGINGMPATVAFWLLARTVYTPNLWENLRAEVTPAFKNGINDQPDIEHLKGCTKLNAMYYETLRVHGGASGFRRVVSDTVIGGFTFKAGSDVIMPYRQLHVDEEIWGQDAKCFDIYRFIDNPKLASARTFKPFGGGVTLCPGRYLMHQIALSLIATLVTRYDIHIVGGHEIHPFPQMNHKGPEVGVIFPVFEQVPKIIVDIG</sequence>
<evidence type="ECO:0000256" key="6">
    <source>
        <dbReference type="ARBA" id="ARBA00023033"/>
    </source>
</evidence>
<evidence type="ECO:0008006" key="11">
    <source>
        <dbReference type="Google" id="ProtNLM"/>
    </source>
</evidence>
<dbReference type="Gene3D" id="1.10.630.10">
    <property type="entry name" value="Cytochrome P450"/>
    <property type="match status" value="1"/>
</dbReference>
<dbReference type="InterPro" id="IPR050529">
    <property type="entry name" value="CYP450_sterol_14alpha_dmase"/>
</dbReference>
<dbReference type="EMBL" id="LYXU01000003">
    <property type="protein sequence ID" value="OBS22668.1"/>
    <property type="molecule type" value="Genomic_DNA"/>
</dbReference>
<dbReference type="SUPFAM" id="SSF48264">
    <property type="entry name" value="Cytochrome P450"/>
    <property type="match status" value="1"/>
</dbReference>
<protein>
    <recommendedName>
        <fullName evidence="11">Cytochrome P450</fullName>
    </recommendedName>
</protein>
<evidence type="ECO:0000256" key="8">
    <source>
        <dbReference type="RuleBase" id="RU000461"/>
    </source>
</evidence>
<evidence type="ECO:0000256" key="3">
    <source>
        <dbReference type="ARBA" id="ARBA00022617"/>
    </source>
</evidence>
<dbReference type="CDD" id="cd11040">
    <property type="entry name" value="CYP7_CYP8-like"/>
    <property type="match status" value="1"/>
</dbReference>
<dbReference type="STRING" id="36050.A0A1B8AQ76"/>
<evidence type="ECO:0000256" key="4">
    <source>
        <dbReference type="ARBA" id="ARBA00022723"/>
    </source>
</evidence>
<keyword evidence="10" id="KW-1185">Reference proteome</keyword>
<keyword evidence="8" id="KW-0560">Oxidoreductase</keyword>
<dbReference type="InterPro" id="IPR036396">
    <property type="entry name" value="Cyt_P450_sf"/>
</dbReference>
<dbReference type="GO" id="GO:0008395">
    <property type="term" value="F:steroid hydroxylase activity"/>
    <property type="evidence" value="ECO:0007669"/>
    <property type="project" value="TreeGrafter"/>
</dbReference>
<dbReference type="Pfam" id="PF00067">
    <property type="entry name" value="p450"/>
    <property type="match status" value="1"/>
</dbReference>
<dbReference type="PANTHER" id="PTHR24304:SF2">
    <property type="entry name" value="24-HYDROXYCHOLESTEROL 7-ALPHA-HYDROXYLASE"/>
    <property type="match status" value="1"/>
</dbReference>
<keyword evidence="6 8" id="KW-0503">Monooxygenase</keyword>
<dbReference type="PRINTS" id="PR00465">
    <property type="entry name" value="EP450IV"/>
</dbReference>
<evidence type="ECO:0000256" key="1">
    <source>
        <dbReference type="ARBA" id="ARBA00001971"/>
    </source>
</evidence>
<keyword evidence="4 7" id="KW-0479">Metal-binding</keyword>
<dbReference type="GO" id="GO:0005506">
    <property type="term" value="F:iron ion binding"/>
    <property type="evidence" value="ECO:0007669"/>
    <property type="project" value="InterPro"/>
</dbReference>
<dbReference type="OMA" id="MICWAIN"/>
<organism evidence="9 10">
    <name type="scientific">Fusarium poae</name>
    <dbReference type="NCBI Taxonomy" id="36050"/>
    <lineage>
        <taxon>Eukaryota</taxon>
        <taxon>Fungi</taxon>
        <taxon>Dikarya</taxon>
        <taxon>Ascomycota</taxon>
        <taxon>Pezizomycotina</taxon>
        <taxon>Sordariomycetes</taxon>
        <taxon>Hypocreomycetidae</taxon>
        <taxon>Hypocreales</taxon>
        <taxon>Nectriaceae</taxon>
        <taxon>Fusarium</taxon>
    </lineage>
</organism>
<dbReference type="PANTHER" id="PTHR24304">
    <property type="entry name" value="CYTOCHROME P450 FAMILY 7"/>
    <property type="match status" value="1"/>
</dbReference>
<keyword evidence="5 7" id="KW-0408">Iron</keyword>
<comment type="caution">
    <text evidence="9">The sequence shown here is derived from an EMBL/GenBank/DDBJ whole genome shotgun (WGS) entry which is preliminary data.</text>
</comment>
<dbReference type="GO" id="GO:0016705">
    <property type="term" value="F:oxidoreductase activity, acting on paired donors, with incorporation or reduction of molecular oxygen"/>
    <property type="evidence" value="ECO:0007669"/>
    <property type="project" value="InterPro"/>
</dbReference>
<evidence type="ECO:0000313" key="10">
    <source>
        <dbReference type="Proteomes" id="UP000091967"/>
    </source>
</evidence>
<evidence type="ECO:0000313" key="9">
    <source>
        <dbReference type="EMBL" id="OBS22668.1"/>
    </source>
</evidence>
<name>A0A1B8AQ76_FUSPO</name>
<accession>A0A1B8AQ76</accession>
<gene>
    <name evidence="9" type="ORF">FPOA_09000</name>
</gene>